<evidence type="ECO:0000313" key="2">
    <source>
        <dbReference type="Proteomes" id="UP000219068"/>
    </source>
</evidence>
<sequence>MPSHNASDTEEKIVQPGSWFERIRRIRMNDLQNKIAEKMTQMSSMMLEGQLPDYAGYDIQRDALDIASLAQEMANLVTNPFWVLPPIGTIVTVNIGDASRPNDVLGVPALFGDTRPVDGTRCVIVGHNPSAPEPLVLTPLHDYQNRNGRHVVVKDEPHFSDFSYDDLVPVGKSTMEGGEVFDGYHYVKTHTRPGPARAYQDGMLNTVMALQADDRVVVLAHGAVTVASANGERGVHCIGLAKDFEEVRESMNFTPINKVASLDAEAISRPVPRM</sequence>
<dbReference type="AlphaFoldDB" id="A0A285TYM1"/>
<dbReference type="EMBL" id="OBMM01000011">
    <property type="protein sequence ID" value="SOC30969.1"/>
    <property type="molecule type" value="Genomic_DNA"/>
</dbReference>
<protein>
    <submittedName>
        <fullName evidence="1">Uncharacterized protein</fullName>
    </submittedName>
</protein>
<reference evidence="1 2" key="1">
    <citation type="submission" date="2017-08" db="EMBL/GenBank/DDBJ databases">
        <authorList>
            <person name="de Groot N.N."/>
        </authorList>
    </citation>
    <scope>NUCLEOTIDE SEQUENCE [LARGE SCALE GENOMIC DNA]</scope>
    <source>
        <strain evidence="1 2">USBA 78</strain>
    </source>
</reference>
<dbReference type="Proteomes" id="UP000219068">
    <property type="component" value="Unassembled WGS sequence"/>
</dbReference>
<organism evidence="1 2">
    <name type="scientific">Thalassospira xiamenensis</name>
    <dbReference type="NCBI Taxonomy" id="220697"/>
    <lineage>
        <taxon>Bacteria</taxon>
        <taxon>Pseudomonadati</taxon>
        <taxon>Pseudomonadota</taxon>
        <taxon>Alphaproteobacteria</taxon>
        <taxon>Rhodospirillales</taxon>
        <taxon>Thalassospiraceae</taxon>
        <taxon>Thalassospira</taxon>
    </lineage>
</organism>
<proteinExistence type="predicted"/>
<name>A0A285TYM1_9PROT</name>
<dbReference type="RefSeq" id="WP_097053758.1">
    <property type="nucleotide sequence ID" value="NZ_OBMM01000011.1"/>
</dbReference>
<evidence type="ECO:0000313" key="1">
    <source>
        <dbReference type="EMBL" id="SOC30969.1"/>
    </source>
</evidence>
<accession>A0A285TYM1</accession>
<gene>
    <name evidence="1" type="ORF">SAMN05428964_11138</name>
</gene>